<evidence type="ECO:0000313" key="1">
    <source>
        <dbReference type="EMBL" id="CAG8686931.1"/>
    </source>
</evidence>
<dbReference type="Proteomes" id="UP000789525">
    <property type="component" value="Unassembled WGS sequence"/>
</dbReference>
<accession>A0ACA9P0S2</accession>
<proteinExistence type="predicted"/>
<organism evidence="1 2">
    <name type="scientific">Acaulospora colombiana</name>
    <dbReference type="NCBI Taxonomy" id="27376"/>
    <lineage>
        <taxon>Eukaryota</taxon>
        <taxon>Fungi</taxon>
        <taxon>Fungi incertae sedis</taxon>
        <taxon>Mucoromycota</taxon>
        <taxon>Glomeromycotina</taxon>
        <taxon>Glomeromycetes</taxon>
        <taxon>Diversisporales</taxon>
        <taxon>Acaulosporaceae</taxon>
        <taxon>Acaulospora</taxon>
    </lineage>
</organism>
<sequence>DQDCKGYATDCDTTGNPRFWSRLTRREEDIPPERERVAGRETKQYHLGENDGGGEAKLDVDGKATEGEDSANNPKDQANTDGTSGLINAGGGTKNTSSNHLVNDDENGAGDSELARFFELKDLLSFGYDLTFALFLRMGRRGREPLEIFLILF</sequence>
<comment type="caution">
    <text evidence="1">The sequence shown here is derived from an EMBL/GenBank/DDBJ whole genome shotgun (WGS) entry which is preliminary data.</text>
</comment>
<reference evidence="1" key="1">
    <citation type="submission" date="2021-06" db="EMBL/GenBank/DDBJ databases">
        <authorList>
            <person name="Kallberg Y."/>
            <person name="Tangrot J."/>
            <person name="Rosling A."/>
        </authorList>
    </citation>
    <scope>NUCLEOTIDE SEQUENCE</scope>
    <source>
        <strain evidence="1">CL356</strain>
    </source>
</reference>
<gene>
    <name evidence="1" type="ORF">ACOLOM_LOCUS9633</name>
</gene>
<name>A0ACA9P0S2_9GLOM</name>
<protein>
    <submittedName>
        <fullName evidence="1">2666_t:CDS:1</fullName>
    </submittedName>
</protein>
<feature type="non-terminal residue" evidence="1">
    <location>
        <position position="1"/>
    </location>
</feature>
<keyword evidence="2" id="KW-1185">Reference proteome</keyword>
<dbReference type="EMBL" id="CAJVPT010028482">
    <property type="protein sequence ID" value="CAG8686931.1"/>
    <property type="molecule type" value="Genomic_DNA"/>
</dbReference>
<evidence type="ECO:0000313" key="2">
    <source>
        <dbReference type="Proteomes" id="UP000789525"/>
    </source>
</evidence>